<comment type="similarity">
    <text evidence="1">Belongs to the spermidine/spermine synthase family.</text>
</comment>
<feature type="transmembrane region" description="Helical" evidence="6">
    <location>
        <begin position="33"/>
        <end position="56"/>
    </location>
</feature>
<dbReference type="Gene3D" id="3.40.50.150">
    <property type="entry name" value="Vaccinia Virus protein VP39"/>
    <property type="match status" value="1"/>
</dbReference>
<dbReference type="CDD" id="cd02440">
    <property type="entry name" value="AdoMet_MTases"/>
    <property type="match status" value="1"/>
</dbReference>
<organism evidence="8 9">
    <name type="scientific">Pontiella desulfatans</name>
    <dbReference type="NCBI Taxonomy" id="2750659"/>
    <lineage>
        <taxon>Bacteria</taxon>
        <taxon>Pseudomonadati</taxon>
        <taxon>Kiritimatiellota</taxon>
        <taxon>Kiritimatiellia</taxon>
        <taxon>Kiritimatiellales</taxon>
        <taxon>Pontiellaceae</taxon>
        <taxon>Pontiella</taxon>
    </lineage>
</organism>
<dbReference type="SUPFAM" id="SSF48452">
    <property type="entry name" value="TPR-like"/>
    <property type="match status" value="1"/>
</dbReference>
<feature type="transmembrane region" description="Helical" evidence="6">
    <location>
        <begin position="409"/>
        <end position="429"/>
    </location>
</feature>
<dbReference type="GO" id="GO:0005829">
    <property type="term" value="C:cytosol"/>
    <property type="evidence" value="ECO:0007669"/>
    <property type="project" value="TreeGrafter"/>
</dbReference>
<keyword evidence="9" id="KW-1185">Reference proteome</keyword>
<feature type="transmembrane region" description="Helical" evidence="6">
    <location>
        <begin position="436"/>
        <end position="456"/>
    </location>
</feature>
<feature type="active site" description="Proton acceptor" evidence="5">
    <location>
        <position position="622"/>
    </location>
</feature>
<evidence type="ECO:0000313" key="8">
    <source>
        <dbReference type="EMBL" id="VGO16115.1"/>
    </source>
</evidence>
<feature type="transmembrane region" description="Helical" evidence="6">
    <location>
        <begin position="337"/>
        <end position="360"/>
    </location>
</feature>
<feature type="transmembrane region" description="Helical" evidence="6">
    <location>
        <begin position="110"/>
        <end position="131"/>
    </location>
</feature>
<evidence type="ECO:0000256" key="2">
    <source>
        <dbReference type="ARBA" id="ARBA00022679"/>
    </source>
</evidence>
<evidence type="ECO:0000256" key="4">
    <source>
        <dbReference type="ARBA" id="ARBA00023115"/>
    </source>
</evidence>
<evidence type="ECO:0000256" key="6">
    <source>
        <dbReference type="SAM" id="Phobius"/>
    </source>
</evidence>
<proteinExistence type="inferred from homology"/>
<feature type="transmembrane region" description="Helical" evidence="6">
    <location>
        <begin position="151"/>
        <end position="172"/>
    </location>
</feature>
<dbReference type="RefSeq" id="WP_136081664.1">
    <property type="nucleotide sequence ID" value="NZ_CAAHFG010000003.1"/>
</dbReference>
<dbReference type="InterPro" id="IPR030374">
    <property type="entry name" value="PABS"/>
</dbReference>
<evidence type="ECO:0000313" key="9">
    <source>
        <dbReference type="Proteomes" id="UP000366872"/>
    </source>
</evidence>
<dbReference type="SUPFAM" id="SSF53335">
    <property type="entry name" value="S-adenosyl-L-methionine-dependent methyltransferases"/>
    <property type="match status" value="1"/>
</dbReference>
<evidence type="ECO:0000259" key="7">
    <source>
        <dbReference type="PROSITE" id="PS51006"/>
    </source>
</evidence>
<keyword evidence="6" id="KW-0812">Transmembrane</keyword>
<reference evidence="8 9" key="1">
    <citation type="submission" date="2019-04" db="EMBL/GenBank/DDBJ databases">
        <authorList>
            <person name="Van Vliet M D."/>
        </authorList>
    </citation>
    <scope>NUCLEOTIDE SEQUENCE [LARGE SCALE GENOMIC DNA]</scope>
    <source>
        <strain evidence="8 9">F1</strain>
    </source>
</reference>
<name>A0A6C2U836_PONDE</name>
<dbReference type="PROSITE" id="PS51006">
    <property type="entry name" value="PABS_2"/>
    <property type="match status" value="1"/>
</dbReference>
<keyword evidence="6" id="KW-0472">Membrane</keyword>
<feature type="transmembrane region" description="Helical" evidence="6">
    <location>
        <begin position="228"/>
        <end position="251"/>
    </location>
</feature>
<dbReference type="InterPro" id="IPR001045">
    <property type="entry name" value="Spermi_synthase"/>
</dbReference>
<accession>A0A6C2U836</accession>
<dbReference type="GO" id="GO:0008295">
    <property type="term" value="P:spermidine biosynthetic process"/>
    <property type="evidence" value="ECO:0007669"/>
    <property type="project" value="UniProtKB-KW"/>
</dbReference>
<dbReference type="InterPro" id="IPR029063">
    <property type="entry name" value="SAM-dependent_MTases_sf"/>
</dbReference>
<gene>
    <name evidence="8" type="primary">speE</name>
    <name evidence="8" type="ORF">PDESU_04705</name>
</gene>
<evidence type="ECO:0000256" key="1">
    <source>
        <dbReference type="ARBA" id="ARBA00007867"/>
    </source>
</evidence>
<dbReference type="SUPFAM" id="SSF103473">
    <property type="entry name" value="MFS general substrate transporter"/>
    <property type="match status" value="1"/>
</dbReference>
<dbReference type="Gene3D" id="1.25.40.10">
    <property type="entry name" value="Tetratricopeptide repeat domain"/>
    <property type="match status" value="1"/>
</dbReference>
<dbReference type="Pfam" id="PF01564">
    <property type="entry name" value="Spermine_synth"/>
    <property type="match status" value="1"/>
</dbReference>
<dbReference type="NCBIfam" id="NF037959">
    <property type="entry name" value="MFS_SpdSyn"/>
    <property type="match status" value="1"/>
</dbReference>
<keyword evidence="2 5" id="KW-0808">Transferase</keyword>
<keyword evidence="3" id="KW-0745">Spermidine biosynthesis</keyword>
<feature type="transmembrane region" description="Helical" evidence="6">
    <location>
        <begin position="263"/>
        <end position="283"/>
    </location>
</feature>
<dbReference type="AlphaFoldDB" id="A0A6C2U836"/>
<feature type="transmembrane region" description="Helical" evidence="6">
    <location>
        <begin position="295"/>
        <end position="317"/>
    </location>
</feature>
<dbReference type="Proteomes" id="UP000366872">
    <property type="component" value="Unassembled WGS sequence"/>
</dbReference>
<feature type="transmembrane region" description="Helical" evidence="6">
    <location>
        <begin position="381"/>
        <end position="403"/>
    </location>
</feature>
<dbReference type="InterPro" id="IPR011990">
    <property type="entry name" value="TPR-like_helical_dom_sf"/>
</dbReference>
<protein>
    <submittedName>
        <fullName evidence="8">Polyamine aminopropyltransferase</fullName>
    </submittedName>
</protein>
<feature type="transmembrane region" description="Helical" evidence="6">
    <location>
        <begin position="178"/>
        <end position="198"/>
    </location>
</feature>
<feature type="transmembrane region" description="Helical" evidence="6">
    <location>
        <begin position="68"/>
        <end position="90"/>
    </location>
</feature>
<dbReference type="GO" id="GO:0004766">
    <property type="term" value="F:spermidine synthase activity"/>
    <property type="evidence" value="ECO:0007669"/>
    <property type="project" value="TreeGrafter"/>
</dbReference>
<keyword evidence="4 5" id="KW-0620">Polyamine biosynthesis</keyword>
<sequence length="981" mass="107846">MKTISLLFFFSGIAALTYEVLWVRHLGHIFGNTVYAAATVMMTYMFGLALGSHFAGKWAAKIKKPVQMFGILEVATAFYALCVPLIFKLIQVLYRFFALHVSDSFAVLTVVRVVLALVLLLIPTAMMGATLPVLSKGFLTRVERFGSRLGILYGVNTLGAVSGVLLAGFVFIPKLGMSLTNVVAVCLDASVGFIAIYLSRTMDSSPEIAEAIKLEAQLDKGSFKRGKVATGLLLAIGASGFLSLAFEVVWFRALILVFGSTTYSFSAMLGVFLIGLSIGSMIISRFADKAKRPAAIFGAAAMLTGIYSLVSMGWFTLMPEYLLESLMLKGTPGWGRMIMLKFMITLIFLLVPTILFGASFTAAVKAIRAAMNSSPRAVGEAAMFNTIGAALGAFFGGFILLPAIGMEKSLIVCAFLILALGLALSLTSATAKWAKILAVVVAVLALVGTLISPPHWDKQIMSSGPYFGPWNYVKDGKVTLMEQLRQFRLLYFNEGITSTISVVKDSNEDLMYCSQGKVEADTSERSMMLQRMMGHLPMLFHPSPQRAVNIGLGAGVTFGAVSCYPAEHLEVVEFEPSVVNIARVWGERNHNVVDKPNVTVTINDGRNHLFVGGEPYDVITSDPFEPVMAGAANLYTVDFFELAKSRLAEGGIMAQYLPLYELSYEDYSMIMRSFAKVFPDALLFFTGFDSIMLGGKGDLALTLPVAKEKFEILEVRASLADVGFTKPEMLLSMFVARLSDDVHLFREGKLNTDNHPYVEFAAPKSTFRYTPDENQQTLLENYSPMPKFLLEGLDEEQKKIVQDSHKAMRMMLEANIFRAQENYKKNINLLMEAAKLAPENPVIANELGSSLMISANSVAAAGYAQQAVLQYELALKYKPNEFNAIYRLVNLNMRLQNLEKANQYLEEGLRRFPDSPLFIALRGRIKGTLGDFQGAATDINVAIEMLPEYVDFWVDYEKALRVLGDAKGANEAKRQIERLSL</sequence>
<dbReference type="EMBL" id="CAAHFG010000003">
    <property type="protein sequence ID" value="VGO16115.1"/>
    <property type="molecule type" value="Genomic_DNA"/>
</dbReference>
<evidence type="ECO:0000256" key="5">
    <source>
        <dbReference type="PROSITE-ProRule" id="PRU00354"/>
    </source>
</evidence>
<keyword evidence="6" id="KW-1133">Transmembrane helix</keyword>
<feature type="domain" description="PABS" evidence="7">
    <location>
        <begin position="470"/>
        <end position="703"/>
    </location>
</feature>
<dbReference type="InterPro" id="IPR036259">
    <property type="entry name" value="MFS_trans_sf"/>
</dbReference>
<evidence type="ECO:0000256" key="3">
    <source>
        <dbReference type="ARBA" id="ARBA00023066"/>
    </source>
</evidence>
<dbReference type="PANTHER" id="PTHR11558">
    <property type="entry name" value="SPERMIDINE/SPERMINE SYNTHASE"/>
    <property type="match status" value="1"/>
</dbReference>
<dbReference type="PANTHER" id="PTHR11558:SF11">
    <property type="entry name" value="SPERMIDINE SYNTHASE"/>
    <property type="match status" value="1"/>
</dbReference>